<keyword evidence="6" id="KW-0614">Plasmid</keyword>
<keyword evidence="2" id="KW-0813">Transport</keyword>
<feature type="domain" description="ABC transporter" evidence="5">
    <location>
        <begin position="6"/>
        <end position="223"/>
    </location>
</feature>
<keyword evidence="6" id="KW-0449">Lipoprotein</keyword>
<evidence type="ECO:0000313" key="7">
    <source>
        <dbReference type="Proteomes" id="UP000245263"/>
    </source>
</evidence>
<keyword evidence="4 6" id="KW-0067">ATP-binding</keyword>
<dbReference type="PROSITE" id="PS50893">
    <property type="entry name" value="ABC_TRANSPORTER_2"/>
    <property type="match status" value="1"/>
</dbReference>
<dbReference type="InterPro" id="IPR027417">
    <property type="entry name" value="P-loop_NTPase"/>
</dbReference>
<evidence type="ECO:0000313" key="6">
    <source>
        <dbReference type="EMBL" id="BDA80943.1"/>
    </source>
</evidence>
<dbReference type="PANTHER" id="PTHR42798:SF2">
    <property type="entry name" value="ABC TRANSPORTER ATP-BINDING PROTEIN MG467-RELATED"/>
    <property type="match status" value="1"/>
</dbReference>
<protein>
    <submittedName>
        <fullName evidence="6">Lipoprotein-releasing system ATP-binding protein LolD</fullName>
    </submittedName>
</protein>
<evidence type="ECO:0000259" key="5">
    <source>
        <dbReference type="PROSITE" id="PS50893"/>
    </source>
</evidence>
<sequence length="224" mass="25098">MIKDGIIAENIIKSFGTPPQQILKNISIEIELGEFVALVGKSGSGKSTLLYILSGLDNPTYGKNFLGGYDLTSIDDASIHRLRNQAIGFVFQFHYLLPELSALENITMPARKRNLHKQAEEYALHLMEEFSLSHCKDKFPSQMSGGEQQRVAIARALIQKPKFLFADEPTGNLDTSNGDKVIDIFRKINKEEGTTIMFVTHDMDYAKAAKKRVHLQDGEILKID</sequence>
<evidence type="ECO:0000256" key="2">
    <source>
        <dbReference type="ARBA" id="ARBA00022448"/>
    </source>
</evidence>
<dbReference type="Pfam" id="PF00005">
    <property type="entry name" value="ABC_tran"/>
    <property type="match status" value="1"/>
</dbReference>
<keyword evidence="3" id="KW-0547">Nucleotide-binding</keyword>
<dbReference type="GO" id="GO:0005524">
    <property type="term" value="F:ATP binding"/>
    <property type="evidence" value="ECO:0007669"/>
    <property type="project" value="UniProtKB-KW"/>
</dbReference>
<dbReference type="SUPFAM" id="SSF52540">
    <property type="entry name" value="P-loop containing nucleoside triphosphate hydrolases"/>
    <property type="match status" value="1"/>
</dbReference>
<reference evidence="6 7" key="1">
    <citation type="submission" date="2021-08" db="EMBL/GenBank/DDBJ databases">
        <title>Complete genome sequence of Leptospira kobayashii strain E30.</title>
        <authorList>
            <person name="Nakao R."/>
            <person name="Nakamura S."/>
            <person name="Masuzawa T."/>
            <person name="Koizumi N."/>
        </authorList>
    </citation>
    <scope>NUCLEOTIDE SEQUENCE [LARGE SCALE GENOMIC DNA]</scope>
    <source>
        <strain evidence="6 7">E30</strain>
        <plasmid evidence="6 7">pE30-1</plasmid>
    </source>
</reference>
<gene>
    <name evidence="6" type="primary">lolD</name>
    <name evidence="6" type="ORF">LPTSP3_g38730</name>
</gene>
<dbReference type="Gene3D" id="3.40.50.300">
    <property type="entry name" value="P-loop containing nucleotide triphosphate hydrolases"/>
    <property type="match status" value="1"/>
</dbReference>
<proteinExistence type="inferred from homology"/>
<comment type="similarity">
    <text evidence="1">Belongs to the ABC transporter superfamily.</text>
</comment>
<dbReference type="InterPro" id="IPR003439">
    <property type="entry name" value="ABC_transporter-like_ATP-bd"/>
</dbReference>
<dbReference type="CDD" id="cd03255">
    <property type="entry name" value="ABC_MJ0796_LolCDE_FtsE"/>
    <property type="match status" value="1"/>
</dbReference>
<evidence type="ECO:0000256" key="4">
    <source>
        <dbReference type="ARBA" id="ARBA00022840"/>
    </source>
</evidence>
<geneLocation type="plasmid" evidence="6 7">
    <name>pE30-1</name>
</geneLocation>
<evidence type="ECO:0000256" key="3">
    <source>
        <dbReference type="ARBA" id="ARBA00022741"/>
    </source>
</evidence>
<dbReference type="EMBL" id="AP025030">
    <property type="protein sequence ID" value="BDA80943.1"/>
    <property type="molecule type" value="Genomic_DNA"/>
</dbReference>
<dbReference type="PROSITE" id="PS00211">
    <property type="entry name" value="ABC_TRANSPORTER_1"/>
    <property type="match status" value="1"/>
</dbReference>
<dbReference type="SMART" id="SM00382">
    <property type="entry name" value="AAA"/>
    <property type="match status" value="1"/>
</dbReference>
<dbReference type="InterPro" id="IPR017871">
    <property type="entry name" value="ABC_transporter-like_CS"/>
</dbReference>
<organism evidence="6 7">
    <name type="scientific">Leptospira kobayashii</name>
    <dbReference type="NCBI Taxonomy" id="1917830"/>
    <lineage>
        <taxon>Bacteria</taxon>
        <taxon>Pseudomonadati</taxon>
        <taxon>Spirochaetota</taxon>
        <taxon>Spirochaetia</taxon>
        <taxon>Leptospirales</taxon>
        <taxon>Leptospiraceae</taxon>
        <taxon>Leptospira</taxon>
    </lineage>
</organism>
<accession>A0ABN6KMY8</accession>
<keyword evidence="7" id="KW-1185">Reference proteome</keyword>
<dbReference type="RefSeq" id="WP_242935475.1">
    <property type="nucleotide sequence ID" value="NZ_AP025030.1"/>
</dbReference>
<dbReference type="PANTHER" id="PTHR42798">
    <property type="entry name" value="LIPOPROTEIN-RELEASING SYSTEM ATP-BINDING PROTEIN LOLD"/>
    <property type="match status" value="1"/>
</dbReference>
<dbReference type="Proteomes" id="UP000245263">
    <property type="component" value="Plasmid pE30-1"/>
</dbReference>
<name>A0ABN6KMY8_9LEPT</name>
<dbReference type="InterPro" id="IPR017911">
    <property type="entry name" value="MacB-like_ATP-bd"/>
</dbReference>
<evidence type="ECO:0000256" key="1">
    <source>
        <dbReference type="ARBA" id="ARBA00005417"/>
    </source>
</evidence>
<dbReference type="InterPro" id="IPR003593">
    <property type="entry name" value="AAA+_ATPase"/>
</dbReference>